<protein>
    <submittedName>
        <fullName evidence="3">3-oxoacyl-[acyl-carrier-protein] reductase FabG</fullName>
        <ecNumber evidence="3">1.1.1.100</ecNumber>
    </submittedName>
</protein>
<dbReference type="PANTHER" id="PTHR43477">
    <property type="entry name" value="DIHYDROANTICAPSIN 7-DEHYDROGENASE"/>
    <property type="match status" value="1"/>
</dbReference>
<dbReference type="InterPro" id="IPR051122">
    <property type="entry name" value="SDR_DHRS6-like"/>
</dbReference>
<evidence type="ECO:0000256" key="2">
    <source>
        <dbReference type="ARBA" id="ARBA00023002"/>
    </source>
</evidence>
<dbReference type="RefSeq" id="WP_110233534.1">
    <property type="nucleotide sequence ID" value="NZ_CP023994.1"/>
</dbReference>
<proteinExistence type="inferred from homology"/>
<dbReference type="Gene3D" id="3.40.50.720">
    <property type="entry name" value="NAD(P)-binding Rossmann-like Domain"/>
    <property type="match status" value="1"/>
</dbReference>
<accession>A0A2Z3RXN0</accession>
<dbReference type="EMBL" id="CP023994">
    <property type="protein sequence ID" value="AWR21567.1"/>
    <property type="molecule type" value="Genomic_DNA"/>
</dbReference>
<dbReference type="OrthoDB" id="9809287at2"/>
<dbReference type="InterPro" id="IPR036291">
    <property type="entry name" value="NAD(P)-bd_dom_sf"/>
</dbReference>
<dbReference type="EC" id="1.1.1.100" evidence="3"/>
<dbReference type="SUPFAM" id="SSF51735">
    <property type="entry name" value="NAD(P)-binding Rossmann-fold domains"/>
    <property type="match status" value="1"/>
</dbReference>
<dbReference type="GO" id="GO:0004316">
    <property type="term" value="F:3-oxoacyl-[acyl-carrier-protein] reductase (NADPH) activity"/>
    <property type="evidence" value="ECO:0007669"/>
    <property type="project" value="UniProtKB-EC"/>
</dbReference>
<name>A0A2Z3RXN0_9MICO</name>
<gene>
    <name evidence="3" type="ORF">AURMO_00965</name>
</gene>
<evidence type="ECO:0000313" key="4">
    <source>
        <dbReference type="Proteomes" id="UP000246894"/>
    </source>
</evidence>
<keyword evidence="2 3" id="KW-0560">Oxidoreductase</keyword>
<comment type="similarity">
    <text evidence="1">Belongs to the short-chain dehydrogenases/reductases (SDR) family.</text>
</comment>
<dbReference type="AlphaFoldDB" id="A0A2Z3RXN0"/>
<dbReference type="PRINTS" id="PR00081">
    <property type="entry name" value="GDHRDH"/>
</dbReference>
<dbReference type="PANTHER" id="PTHR43477:SF1">
    <property type="entry name" value="DIHYDROANTICAPSIN 7-DEHYDROGENASE"/>
    <property type="match status" value="1"/>
</dbReference>
<sequence>MEMFQADGRTVLVIGGLGGLGRGICSAFITAGANVIALDTNAEKETAFRVELDALEAQLSVICADATTPEAYVAAQTDASSRGHWIDTVVVCATPPQFTKAIEDYDWDYHQQMIDVFLKIPYVATTALLPAMKEHSFGRIINITSEVFEKSEPYSSAYVAGKGAQIGWTRSMATELAPFGITVNHVAPGFIPVERHKDLPQEVLDGYLATVPTGRFGTPADIGAACVYFASTEAGFVSGQTLLVNGARSPH</sequence>
<keyword evidence="4" id="KW-1185">Reference proteome</keyword>
<dbReference type="Pfam" id="PF13561">
    <property type="entry name" value="adh_short_C2"/>
    <property type="match status" value="1"/>
</dbReference>
<dbReference type="KEGG" id="aum:AURMO_00965"/>
<dbReference type="Proteomes" id="UP000246894">
    <property type="component" value="Chromosome"/>
</dbReference>
<organism evidence="3 4">
    <name type="scientific">Aurantimicrobium photophilum</name>
    <dbReference type="NCBI Taxonomy" id="1987356"/>
    <lineage>
        <taxon>Bacteria</taxon>
        <taxon>Bacillati</taxon>
        <taxon>Actinomycetota</taxon>
        <taxon>Actinomycetes</taxon>
        <taxon>Micrococcales</taxon>
        <taxon>Microbacteriaceae</taxon>
        <taxon>Aurantimicrobium</taxon>
    </lineage>
</organism>
<evidence type="ECO:0000313" key="3">
    <source>
        <dbReference type="EMBL" id="AWR21567.1"/>
    </source>
</evidence>
<evidence type="ECO:0000256" key="1">
    <source>
        <dbReference type="ARBA" id="ARBA00006484"/>
    </source>
</evidence>
<dbReference type="InterPro" id="IPR002347">
    <property type="entry name" value="SDR_fam"/>
</dbReference>
<reference evidence="3 4" key="1">
    <citation type="submission" date="2017-10" db="EMBL/GenBank/DDBJ databases">
        <title>Genome of an Actinobacterium that displays light-enhanced growth.</title>
        <authorList>
            <person name="Maresca J.A."/>
            <person name="Hempel P."/>
            <person name="Shevchenko O."/>
            <person name="Miller K.J."/>
            <person name="Hahn M.W."/>
        </authorList>
    </citation>
    <scope>NUCLEOTIDE SEQUENCE [LARGE SCALE GENOMIC DNA]</scope>
    <source>
        <strain evidence="3 4">MWH-Mo1</strain>
    </source>
</reference>